<comment type="similarity">
    <text evidence="1">Belongs to the annexin family.</text>
</comment>
<dbReference type="PANTHER" id="PTHR10502">
    <property type="entry name" value="ANNEXIN"/>
    <property type="match status" value="1"/>
</dbReference>
<evidence type="ECO:0000256" key="2">
    <source>
        <dbReference type="ARBA" id="ARBA00022737"/>
    </source>
</evidence>
<dbReference type="GO" id="GO:0005544">
    <property type="term" value="F:calcium-dependent phospholipid binding"/>
    <property type="evidence" value="ECO:0007669"/>
    <property type="project" value="InterPro"/>
</dbReference>
<dbReference type="Pfam" id="PF00191">
    <property type="entry name" value="Annexin"/>
    <property type="match status" value="4"/>
</dbReference>
<sequence length="333" mass="37312">MININFFNQILRFLSTMRGCHDHHPYFGQKGIDTAKISNVISEIKAACKGSGTDEKRLIAATASCNAMERDVVCLEYNKQTSKHLVQLLKSELNGNLEKLFVGLYSMRYVFWAQQINAAVMGMGTDEKKLIDLIISCADNEMAEVDRAYTQLYKVSLLETISSEGGAAAWVKLLRSWVLNKNTAQGNPEQIAKRLREAAKGAGTDEAAIIDVLTGVSHNTYRAVDQEFQRLYQKSLRSVLKSEFSGKSEYAFLAAHDYMIDPVRFVANMLYVSMKGIGTDDDKLIYTTVLHCDWCGPWIGVAYEQMGFGDLRKDIKSDLSGKYETAVLGLWHL</sequence>
<reference evidence="4" key="1">
    <citation type="submission" date="2015-12" db="EMBL/GenBank/DDBJ databases">
        <title>Comparative cell biology and evolution of annexins in diplomonads.</title>
        <authorList>
            <person name="Einarsson E."/>
            <person name="Astvaldsson A."/>
            <person name="Hultenby K."/>
            <person name="Andersson J.O."/>
            <person name="Svard S.G."/>
            <person name="Jerlstrom-Hultqvist J."/>
        </authorList>
    </citation>
    <scope>NUCLEOTIDE SEQUENCE</scope>
</reference>
<evidence type="ECO:0000256" key="1">
    <source>
        <dbReference type="ARBA" id="ARBA00007831"/>
    </source>
</evidence>
<dbReference type="GO" id="GO:0005509">
    <property type="term" value="F:calcium ion binding"/>
    <property type="evidence" value="ECO:0007669"/>
    <property type="project" value="InterPro"/>
</dbReference>
<proteinExistence type="inferred from homology"/>
<dbReference type="InterPro" id="IPR018502">
    <property type="entry name" value="Annexin_repeat"/>
</dbReference>
<dbReference type="GO" id="GO:0001786">
    <property type="term" value="F:phosphatidylserine binding"/>
    <property type="evidence" value="ECO:0007669"/>
    <property type="project" value="TreeGrafter"/>
</dbReference>
<dbReference type="EMBL" id="KU341447">
    <property type="protein sequence ID" value="AMP46328.1"/>
    <property type="molecule type" value="Genomic_DNA"/>
</dbReference>
<keyword evidence="3" id="KW-0041">Annexin</keyword>
<evidence type="ECO:0000256" key="3">
    <source>
        <dbReference type="ARBA" id="ARBA00023216"/>
    </source>
</evidence>
<accession>A0A142C677</accession>
<dbReference type="PANTHER" id="PTHR10502:SF102">
    <property type="entry name" value="ANNEXIN B11"/>
    <property type="match status" value="1"/>
</dbReference>
<dbReference type="PRINTS" id="PR00196">
    <property type="entry name" value="ANNEXIN"/>
</dbReference>
<dbReference type="AlphaFoldDB" id="A0A142C677"/>
<organism evidence="4">
    <name type="scientific">Spironucleus vortens</name>
    <dbReference type="NCBI Taxonomy" id="58336"/>
    <lineage>
        <taxon>Eukaryota</taxon>
        <taxon>Metamonada</taxon>
        <taxon>Diplomonadida</taxon>
        <taxon>Hexamitidae</taxon>
        <taxon>Hexamitinae</taxon>
        <taxon>Spironucleus</taxon>
    </lineage>
</organism>
<dbReference type="Gene3D" id="1.10.220.10">
    <property type="entry name" value="Annexin"/>
    <property type="match status" value="4"/>
</dbReference>
<protein>
    <submittedName>
        <fullName evidence="4">Annexin 9</fullName>
    </submittedName>
</protein>
<name>A0A142C677_SPIVO</name>
<dbReference type="GO" id="GO:0005886">
    <property type="term" value="C:plasma membrane"/>
    <property type="evidence" value="ECO:0007669"/>
    <property type="project" value="TreeGrafter"/>
</dbReference>
<dbReference type="SUPFAM" id="SSF47874">
    <property type="entry name" value="Annexin"/>
    <property type="match status" value="1"/>
</dbReference>
<dbReference type="PROSITE" id="PS51897">
    <property type="entry name" value="ANNEXIN_2"/>
    <property type="match status" value="3"/>
</dbReference>
<dbReference type="GO" id="GO:0005737">
    <property type="term" value="C:cytoplasm"/>
    <property type="evidence" value="ECO:0007669"/>
    <property type="project" value="TreeGrafter"/>
</dbReference>
<keyword evidence="2" id="KW-0677">Repeat</keyword>
<dbReference type="SMART" id="SM00335">
    <property type="entry name" value="ANX"/>
    <property type="match status" value="4"/>
</dbReference>
<dbReference type="InterPro" id="IPR001464">
    <property type="entry name" value="Annexin"/>
</dbReference>
<dbReference type="InterPro" id="IPR037104">
    <property type="entry name" value="Annexin_sf"/>
</dbReference>
<evidence type="ECO:0000313" key="4">
    <source>
        <dbReference type="EMBL" id="AMP46328.1"/>
    </source>
</evidence>